<evidence type="ECO:0000256" key="1">
    <source>
        <dbReference type="SAM" id="Coils"/>
    </source>
</evidence>
<keyword evidence="1" id="KW-0175">Coiled coil</keyword>
<gene>
    <name evidence="3" type="ORF">AAIA72_04350</name>
</gene>
<dbReference type="EMBL" id="CP154858">
    <property type="protein sequence ID" value="XDT73213.1"/>
    <property type="molecule type" value="Genomic_DNA"/>
</dbReference>
<feature type="compositionally biased region" description="Basic and acidic residues" evidence="2">
    <location>
        <begin position="18"/>
        <end position="29"/>
    </location>
</feature>
<organism evidence="3">
    <name type="scientific">Thermohahella caldifontis</name>
    <dbReference type="NCBI Taxonomy" id="3142973"/>
    <lineage>
        <taxon>Bacteria</taxon>
        <taxon>Pseudomonadati</taxon>
        <taxon>Pseudomonadota</taxon>
        <taxon>Gammaproteobacteria</taxon>
        <taxon>Oceanospirillales</taxon>
        <taxon>Hahellaceae</taxon>
        <taxon>Thermohahella</taxon>
    </lineage>
</organism>
<reference evidence="3" key="1">
    <citation type="submission" date="2024-05" db="EMBL/GenBank/DDBJ databases">
        <title>Genome sequencing of novel strain.</title>
        <authorList>
            <person name="Ganbat D."/>
            <person name="Ganbat S."/>
            <person name="Lee S.-J."/>
        </authorList>
    </citation>
    <scope>NUCLEOTIDE SEQUENCE</scope>
    <source>
        <strain evidence="3">SMD15-11</strain>
    </source>
</reference>
<evidence type="ECO:0000313" key="3">
    <source>
        <dbReference type="EMBL" id="XDT73213.1"/>
    </source>
</evidence>
<name>A0AB39UYP5_9GAMM</name>
<dbReference type="RefSeq" id="WP_369602207.1">
    <property type="nucleotide sequence ID" value="NZ_CP154858.1"/>
</dbReference>
<dbReference type="AlphaFoldDB" id="A0AB39UYP5"/>
<feature type="region of interest" description="Disordered" evidence="2">
    <location>
        <begin position="1"/>
        <end position="35"/>
    </location>
</feature>
<evidence type="ECO:0000256" key="2">
    <source>
        <dbReference type="SAM" id="MobiDB-lite"/>
    </source>
</evidence>
<feature type="coiled-coil region" evidence="1">
    <location>
        <begin position="41"/>
        <end position="68"/>
    </location>
</feature>
<accession>A0AB39UYP5</accession>
<protein>
    <submittedName>
        <fullName evidence="3">Uncharacterized protein</fullName>
    </submittedName>
</protein>
<sequence length="130" mass="15295">MATQNAHTADDIIPLLEDPIREPEAETKPKGRNPFLPYEHLERLAREREEFNRQFAELMKQRVEQKRTQTAVLGAAASQSIQDLRHPDLERIIHLTTQKVVAEYLPQIEQRIRAEVIRHLNSLDFRHEKE</sequence>
<dbReference type="KEGG" id="tcd:AAIA72_04350"/>
<proteinExistence type="predicted"/>